<organism evidence="1 2">
    <name type="scientific">Pyropia yezoensis</name>
    <name type="common">Susabi-nori</name>
    <name type="synonym">Porphyra yezoensis</name>
    <dbReference type="NCBI Taxonomy" id="2788"/>
    <lineage>
        <taxon>Eukaryota</taxon>
        <taxon>Rhodophyta</taxon>
        <taxon>Bangiophyceae</taxon>
        <taxon>Bangiales</taxon>
        <taxon>Bangiaceae</taxon>
        <taxon>Pyropia</taxon>
    </lineage>
</organism>
<accession>A0ACC3CA70</accession>
<comment type="caution">
    <text evidence="1">The sequence shown here is derived from an EMBL/GenBank/DDBJ whole genome shotgun (WGS) entry which is preliminary data.</text>
</comment>
<sequence length="526" mass="52298">MMEPDGSMLEASWEPLATAIVNAPTVDAAVELLTALAARCEVPLVPPPGAPVSATVVIGRDTRPSSPSLAAALADAIAAVGGAVVDLGTATTPAVHYVVRRRHRAGARRGPPPATTPAKELAAYGAHFAGAYTALLAAAGDGAAAAAAAAGPLVVDCACGVGATVMAVAGSPVAAALGPRLRAVNGLGGGARLNDRCGAEYVHKTGILPVVYPTDADALAVDGVPPPPALGGWQGPPRSGNAADGNAADDAPLLVASLDGDADRLVFYHPAVGVLDGDRFTVLTASFVAEISAAAGVGDVSIGVAHTAYSNGAAADALRAMPGVVVLPALTGVKYQEAVVRAPGLDVGIYWEPNGHGTVLFTDAFLDRLRGIADGGGDGDGDTADAAGRRRAAAILLAMADLANQAVGDGIANLLLADALLAIRRWTPVAWAAGTYTPRAAVNVSVRVADKGVVATADFDRLVTAPAALAAAVAEAVATVRGGRSFVRPSGTEDIVRVFAEADEATDAARLADIVVAAVKRTCGGV</sequence>
<name>A0ACC3CA70_PYRYE</name>
<gene>
    <name evidence="1" type="ORF">I4F81_009189</name>
</gene>
<protein>
    <submittedName>
        <fullName evidence="1">Uncharacterized protein</fullName>
    </submittedName>
</protein>
<evidence type="ECO:0000313" key="1">
    <source>
        <dbReference type="EMBL" id="KAK1866673.1"/>
    </source>
</evidence>
<proteinExistence type="predicted"/>
<keyword evidence="2" id="KW-1185">Reference proteome</keyword>
<evidence type="ECO:0000313" key="2">
    <source>
        <dbReference type="Proteomes" id="UP000798662"/>
    </source>
</evidence>
<dbReference type="EMBL" id="CM020619">
    <property type="protein sequence ID" value="KAK1866673.1"/>
    <property type="molecule type" value="Genomic_DNA"/>
</dbReference>
<dbReference type="Proteomes" id="UP000798662">
    <property type="component" value="Chromosome 2"/>
</dbReference>
<reference evidence="1" key="1">
    <citation type="submission" date="2019-11" db="EMBL/GenBank/DDBJ databases">
        <title>Nori genome reveals adaptations in red seaweeds to the harsh intertidal environment.</title>
        <authorList>
            <person name="Wang D."/>
            <person name="Mao Y."/>
        </authorList>
    </citation>
    <scope>NUCLEOTIDE SEQUENCE</scope>
    <source>
        <tissue evidence="1">Gametophyte</tissue>
    </source>
</reference>